<evidence type="ECO:0000313" key="1">
    <source>
        <dbReference type="EMBL" id="QIZ73340.1"/>
    </source>
</evidence>
<dbReference type="EMBL" id="CP051167">
    <property type="protein sequence ID" value="QIZ73340.1"/>
    <property type="molecule type" value="Genomic_DNA"/>
</dbReference>
<dbReference type="KEGG" id="oxy:HCG48_24320"/>
<protein>
    <submittedName>
        <fullName evidence="1">Isochorismate synthase</fullName>
    </submittedName>
</protein>
<dbReference type="AlphaFoldDB" id="A0A6H1U5B1"/>
<proteinExistence type="predicted"/>
<keyword evidence="2" id="KW-1185">Reference proteome</keyword>
<gene>
    <name evidence="1" type="ORF">HCG48_24320</name>
</gene>
<name>A0A6H1U5B1_9CYAN</name>
<sequence>MNVSKAFSEFLQHVSEAVARLFSPSDDRYPMVGVQPFEGEPYKQGRWAD</sequence>
<dbReference type="RefSeq" id="WP_168571486.1">
    <property type="nucleotide sequence ID" value="NZ_CP051167.1"/>
</dbReference>
<dbReference type="Proteomes" id="UP000500857">
    <property type="component" value="Chromosome"/>
</dbReference>
<accession>A0A6H1U5B1</accession>
<organism evidence="1 2">
    <name type="scientific">Oxynema aestuarii AP17</name>
    <dbReference type="NCBI Taxonomy" id="2064643"/>
    <lineage>
        <taxon>Bacteria</taxon>
        <taxon>Bacillati</taxon>
        <taxon>Cyanobacteriota</taxon>
        <taxon>Cyanophyceae</taxon>
        <taxon>Oscillatoriophycideae</taxon>
        <taxon>Oscillatoriales</taxon>
        <taxon>Oscillatoriaceae</taxon>
        <taxon>Oxynema</taxon>
        <taxon>Oxynema aestuarii</taxon>
    </lineage>
</organism>
<reference evidence="1 2" key="1">
    <citation type="submission" date="2020-04" db="EMBL/GenBank/DDBJ databases">
        <authorList>
            <person name="Basu S."/>
            <person name="Maruthanayagam V."/>
            <person name="Chakraborty S."/>
            <person name="Pramanik A."/>
            <person name="Mukherjee J."/>
            <person name="Brink B."/>
        </authorList>
    </citation>
    <scope>NUCLEOTIDE SEQUENCE [LARGE SCALE GENOMIC DNA]</scope>
    <source>
        <strain evidence="1 2">AP17</strain>
    </source>
</reference>
<evidence type="ECO:0000313" key="2">
    <source>
        <dbReference type="Proteomes" id="UP000500857"/>
    </source>
</evidence>